<keyword evidence="3" id="KW-0238">DNA-binding</keyword>
<evidence type="ECO:0000256" key="3">
    <source>
        <dbReference type="ARBA" id="ARBA00023125"/>
    </source>
</evidence>
<dbReference type="KEGG" id="xyk:GT347_18015"/>
<keyword evidence="4" id="KW-0804">Transcription</keyword>
<dbReference type="Gene3D" id="3.40.190.10">
    <property type="entry name" value="Periplasmic binding protein-like II"/>
    <property type="match status" value="2"/>
</dbReference>
<evidence type="ECO:0000313" key="6">
    <source>
        <dbReference type="EMBL" id="QHI99706.1"/>
    </source>
</evidence>
<protein>
    <submittedName>
        <fullName evidence="6">LysR family transcriptional regulator</fullName>
    </submittedName>
</protein>
<reference evidence="6 7" key="1">
    <citation type="submission" date="2020-01" db="EMBL/GenBank/DDBJ databases">
        <title>Genome sequencing of strain KACC 21265.</title>
        <authorList>
            <person name="Heo J."/>
            <person name="Kim S.-J."/>
            <person name="Kim J.-S."/>
            <person name="Hong S.-B."/>
            <person name="Kwon S.-W."/>
        </authorList>
    </citation>
    <scope>NUCLEOTIDE SEQUENCE [LARGE SCALE GENOMIC DNA]</scope>
    <source>
        <strain evidence="6 7">KACC 21265</strain>
    </source>
</reference>
<feature type="domain" description="HTH lysR-type" evidence="5">
    <location>
        <begin position="1"/>
        <end position="58"/>
    </location>
</feature>
<dbReference type="InterPro" id="IPR036388">
    <property type="entry name" value="WH-like_DNA-bd_sf"/>
</dbReference>
<evidence type="ECO:0000256" key="2">
    <source>
        <dbReference type="ARBA" id="ARBA00023015"/>
    </source>
</evidence>
<sequence>MNTRFVETFILLARIGSVRRVAEVMHATPGAISMRLRSLEAELGASLFHYDGKSMALTEHGARLVQHAEALLETTRKMETAARETGAELSGRVRVGVIETVVHTCLPDLMKLMRSSLPAVDLDLQVDLTVNLAEQMMSGKLDIVLRVSSAVHPSHATVEDLMRLPVHWVARRGLLPKRDLLHNVLRQQLLLQMRGTQPYLDAMNLIQQLAGRQGVALSDLRVSAAPSITAQLALAREGVGVALVPGIFVKEQIERGDLVELDLPPLPAFKMSLWHPWNARPLVLKTAEVLRKGTRNFCKRHEERWVVGLS</sequence>
<dbReference type="InterPro" id="IPR005119">
    <property type="entry name" value="LysR_subst-bd"/>
</dbReference>
<dbReference type="Pfam" id="PF03466">
    <property type="entry name" value="LysR_substrate"/>
    <property type="match status" value="1"/>
</dbReference>
<evidence type="ECO:0000259" key="5">
    <source>
        <dbReference type="PROSITE" id="PS50931"/>
    </source>
</evidence>
<dbReference type="PANTHER" id="PTHR30126">
    <property type="entry name" value="HTH-TYPE TRANSCRIPTIONAL REGULATOR"/>
    <property type="match status" value="1"/>
</dbReference>
<dbReference type="GO" id="GO:0003700">
    <property type="term" value="F:DNA-binding transcription factor activity"/>
    <property type="evidence" value="ECO:0007669"/>
    <property type="project" value="InterPro"/>
</dbReference>
<keyword evidence="7" id="KW-1185">Reference proteome</keyword>
<organism evidence="6 7">
    <name type="scientific">Xylophilus rhododendri</name>
    <dbReference type="NCBI Taxonomy" id="2697032"/>
    <lineage>
        <taxon>Bacteria</taxon>
        <taxon>Pseudomonadati</taxon>
        <taxon>Pseudomonadota</taxon>
        <taxon>Betaproteobacteria</taxon>
        <taxon>Burkholderiales</taxon>
        <taxon>Xylophilus</taxon>
    </lineage>
</organism>
<dbReference type="PANTHER" id="PTHR30126:SF77">
    <property type="entry name" value="TRANSCRIPTIONAL REGULATORY PROTEIN"/>
    <property type="match status" value="1"/>
</dbReference>
<comment type="similarity">
    <text evidence="1">Belongs to the LysR transcriptional regulatory family.</text>
</comment>
<dbReference type="InterPro" id="IPR036390">
    <property type="entry name" value="WH_DNA-bd_sf"/>
</dbReference>
<dbReference type="AlphaFoldDB" id="A0A857J784"/>
<evidence type="ECO:0000256" key="1">
    <source>
        <dbReference type="ARBA" id="ARBA00009437"/>
    </source>
</evidence>
<dbReference type="PROSITE" id="PS50931">
    <property type="entry name" value="HTH_LYSR"/>
    <property type="match status" value="1"/>
</dbReference>
<dbReference type="InterPro" id="IPR000847">
    <property type="entry name" value="LysR_HTH_N"/>
</dbReference>
<evidence type="ECO:0000256" key="4">
    <source>
        <dbReference type="ARBA" id="ARBA00023163"/>
    </source>
</evidence>
<dbReference type="Proteomes" id="UP000464787">
    <property type="component" value="Chromosome"/>
</dbReference>
<accession>A0A857J784</accession>
<dbReference type="EMBL" id="CP047650">
    <property type="protein sequence ID" value="QHI99706.1"/>
    <property type="molecule type" value="Genomic_DNA"/>
</dbReference>
<dbReference type="GO" id="GO:0000976">
    <property type="term" value="F:transcription cis-regulatory region binding"/>
    <property type="evidence" value="ECO:0007669"/>
    <property type="project" value="TreeGrafter"/>
</dbReference>
<dbReference type="SUPFAM" id="SSF46785">
    <property type="entry name" value="Winged helix' DNA-binding domain"/>
    <property type="match status" value="1"/>
</dbReference>
<evidence type="ECO:0000313" key="7">
    <source>
        <dbReference type="Proteomes" id="UP000464787"/>
    </source>
</evidence>
<name>A0A857J784_9BURK</name>
<keyword evidence="2" id="KW-0805">Transcription regulation</keyword>
<dbReference type="RefSeq" id="WP_160553517.1">
    <property type="nucleotide sequence ID" value="NZ_CP047650.1"/>
</dbReference>
<gene>
    <name evidence="6" type="ORF">GT347_18015</name>
</gene>
<dbReference type="CDD" id="cd05466">
    <property type="entry name" value="PBP2_LTTR_substrate"/>
    <property type="match status" value="1"/>
</dbReference>
<dbReference type="Pfam" id="PF00126">
    <property type="entry name" value="HTH_1"/>
    <property type="match status" value="1"/>
</dbReference>
<dbReference type="SUPFAM" id="SSF53850">
    <property type="entry name" value="Periplasmic binding protein-like II"/>
    <property type="match status" value="1"/>
</dbReference>
<proteinExistence type="inferred from homology"/>
<dbReference type="Gene3D" id="1.10.10.10">
    <property type="entry name" value="Winged helix-like DNA-binding domain superfamily/Winged helix DNA-binding domain"/>
    <property type="match status" value="1"/>
</dbReference>